<organism evidence="5 6">
    <name type="scientific">Ignicoccus islandicus DSM 13165</name>
    <dbReference type="NCBI Taxonomy" id="940295"/>
    <lineage>
        <taxon>Archaea</taxon>
        <taxon>Thermoproteota</taxon>
        <taxon>Thermoprotei</taxon>
        <taxon>Desulfurococcales</taxon>
        <taxon>Desulfurococcaceae</taxon>
        <taxon>Ignicoccus</taxon>
    </lineage>
</organism>
<evidence type="ECO:0000256" key="1">
    <source>
        <dbReference type="ARBA" id="ARBA00022490"/>
    </source>
</evidence>
<evidence type="ECO:0000256" key="2">
    <source>
        <dbReference type="ARBA" id="ARBA00022603"/>
    </source>
</evidence>
<gene>
    <name evidence="5" type="ORF">EYM_07865</name>
</gene>
<sequence length="154" mass="17459">MLRASLWTTKGVRKDAQFIVTLEGPPNPPLTLYFDGKSLDCDLRTEIDAIKCIRKCMLGLSKGCTRTRDSFEFVLKNLKMPIIFLKEGGEDVTSLKYFKTLAFVIGPQHDIDLPSDVRPSQVISIGKKSYLASHVISYINFYLDLKSNRIKIIK</sequence>
<dbReference type="InterPro" id="IPR029026">
    <property type="entry name" value="tRNA_m1G_MTases_N"/>
</dbReference>
<reference evidence="5 6" key="1">
    <citation type="submission" date="2013-11" db="EMBL/GenBank/DDBJ databases">
        <title>Comparative genomics of Ignicoccus.</title>
        <authorList>
            <person name="Podar M."/>
        </authorList>
    </citation>
    <scope>NUCLEOTIDE SEQUENCE [LARGE SCALE GENOMIC DNA]</scope>
    <source>
        <strain evidence="5 6">DSM 13165</strain>
    </source>
</reference>
<dbReference type="GO" id="GO:0008757">
    <property type="term" value="F:S-adenosylmethionine-dependent methyltransferase activity"/>
    <property type="evidence" value="ECO:0007669"/>
    <property type="project" value="TreeGrafter"/>
</dbReference>
<dbReference type="GO" id="GO:0030488">
    <property type="term" value="P:tRNA methylation"/>
    <property type="evidence" value="ECO:0007669"/>
    <property type="project" value="TreeGrafter"/>
</dbReference>
<keyword evidence="1" id="KW-0963">Cytoplasm</keyword>
<evidence type="ECO:0000256" key="4">
    <source>
        <dbReference type="ARBA" id="ARBA00022691"/>
    </source>
</evidence>
<dbReference type="AlphaFoldDB" id="A0A0U3DZ05"/>
<protein>
    <recommendedName>
        <fullName evidence="7">tRNA (pseudouridine(54)-N(1))-methyltransferase</fullName>
    </recommendedName>
</protein>
<dbReference type="Gene3D" id="3.40.1280.10">
    <property type="match status" value="1"/>
</dbReference>
<dbReference type="STRING" id="940295.EYM_07865"/>
<keyword evidence="2" id="KW-0489">Methyltransferase</keyword>
<dbReference type="KEGG" id="iis:EYM_07865"/>
<evidence type="ECO:0000313" key="6">
    <source>
        <dbReference type="Proteomes" id="UP000060778"/>
    </source>
</evidence>
<dbReference type="Proteomes" id="UP000060778">
    <property type="component" value="Chromosome"/>
</dbReference>
<evidence type="ECO:0008006" key="7">
    <source>
        <dbReference type="Google" id="ProtNLM"/>
    </source>
</evidence>
<keyword evidence="4" id="KW-0949">S-adenosyl-L-methionine</keyword>
<name>A0A0U3DZ05_9CREN</name>
<dbReference type="SUPFAM" id="SSF75217">
    <property type="entry name" value="alpha/beta knot"/>
    <property type="match status" value="1"/>
</dbReference>
<evidence type="ECO:0000313" key="5">
    <source>
        <dbReference type="EMBL" id="ALU12826.1"/>
    </source>
</evidence>
<accession>A0A0U3DZ05</accession>
<dbReference type="InterPro" id="IPR007158">
    <property type="entry name" value="TrmY"/>
</dbReference>
<dbReference type="InterPro" id="IPR029028">
    <property type="entry name" value="Alpha/beta_knot_MTases"/>
</dbReference>
<keyword evidence="6" id="KW-1185">Reference proteome</keyword>
<dbReference type="EMBL" id="CP006867">
    <property type="protein sequence ID" value="ALU12826.1"/>
    <property type="molecule type" value="Genomic_DNA"/>
</dbReference>
<dbReference type="Pfam" id="PF04013">
    <property type="entry name" value="Methyltrn_RNA_2"/>
    <property type="match status" value="1"/>
</dbReference>
<evidence type="ECO:0000256" key="3">
    <source>
        <dbReference type="ARBA" id="ARBA00022679"/>
    </source>
</evidence>
<keyword evidence="3" id="KW-0808">Transferase</keyword>
<dbReference type="GO" id="GO:0008175">
    <property type="term" value="F:tRNA methyltransferase activity"/>
    <property type="evidence" value="ECO:0007669"/>
    <property type="project" value="InterPro"/>
</dbReference>
<proteinExistence type="predicted"/>
<dbReference type="PANTHER" id="PTHR40703:SF1">
    <property type="entry name" value="TRNA (PSEUDOURIDINE(54)-N(1))-METHYLTRANSFERASE"/>
    <property type="match status" value="1"/>
</dbReference>
<dbReference type="PANTHER" id="PTHR40703">
    <property type="entry name" value="TRNA (PSEUDOURIDINE(54)-N(1))-METHYLTRANSFERASE"/>
    <property type="match status" value="1"/>
</dbReference>